<gene>
    <name evidence="1" type="ORF">AMATHDRAFT_76413</name>
</gene>
<dbReference type="AlphaFoldDB" id="A0A2A9NMZ2"/>
<keyword evidence="2" id="KW-1185">Reference proteome</keyword>
<protein>
    <submittedName>
        <fullName evidence="1">Uncharacterized protein</fullName>
    </submittedName>
</protein>
<proteinExistence type="predicted"/>
<name>A0A2A9NMZ2_9AGAR</name>
<organism evidence="1 2">
    <name type="scientific">Amanita thiersii Skay4041</name>
    <dbReference type="NCBI Taxonomy" id="703135"/>
    <lineage>
        <taxon>Eukaryota</taxon>
        <taxon>Fungi</taxon>
        <taxon>Dikarya</taxon>
        <taxon>Basidiomycota</taxon>
        <taxon>Agaricomycotina</taxon>
        <taxon>Agaricomycetes</taxon>
        <taxon>Agaricomycetidae</taxon>
        <taxon>Agaricales</taxon>
        <taxon>Pluteineae</taxon>
        <taxon>Amanitaceae</taxon>
        <taxon>Amanita</taxon>
    </lineage>
</organism>
<reference evidence="1 2" key="1">
    <citation type="submission" date="2014-02" db="EMBL/GenBank/DDBJ databases">
        <title>Transposable element dynamics among asymbiotic and ectomycorrhizal Amanita fungi.</title>
        <authorList>
            <consortium name="DOE Joint Genome Institute"/>
            <person name="Hess J."/>
            <person name="Skrede I."/>
            <person name="Wolfe B."/>
            <person name="LaButti K."/>
            <person name="Ohm R.A."/>
            <person name="Grigoriev I.V."/>
            <person name="Pringle A."/>
        </authorList>
    </citation>
    <scope>NUCLEOTIDE SEQUENCE [LARGE SCALE GENOMIC DNA]</scope>
    <source>
        <strain evidence="1 2">SKay4041</strain>
    </source>
</reference>
<accession>A0A2A9NMZ2</accession>
<dbReference type="STRING" id="703135.A0A2A9NMZ2"/>
<dbReference type="EMBL" id="KZ302041">
    <property type="protein sequence ID" value="PFH49043.1"/>
    <property type="molecule type" value="Genomic_DNA"/>
</dbReference>
<evidence type="ECO:0000313" key="1">
    <source>
        <dbReference type="EMBL" id="PFH49043.1"/>
    </source>
</evidence>
<sequence length="276" mass="29580">MYRVFLGAPPKEIPDTDNISYSWQTLSSKASSLSASGVIPDDGSVTLPAATLEAASTRISILYQNVIFHDDSHDDITASNPSNNTTVFMWPPTLAEGEPSIDPFSQSIARFPSFQFNPNVLCSLAQLTKAPKRVSMLLAVLEVDGPDVVKIKTGPDAGREVGVLKMILGEEGGVGKLTAWREIAERWGGVSGEGAAVKRGDVVLIENVNGLRDAATAPSLTASPYLNSKLTICYRTMPYTKEDQALRPDLRLGASDAAVRKVGGVVRWFEKMAGLA</sequence>
<dbReference type="OrthoDB" id="2570580at2759"/>
<dbReference type="Proteomes" id="UP000242287">
    <property type="component" value="Unassembled WGS sequence"/>
</dbReference>
<evidence type="ECO:0000313" key="2">
    <source>
        <dbReference type="Proteomes" id="UP000242287"/>
    </source>
</evidence>